<feature type="transmembrane region" description="Helical" evidence="2">
    <location>
        <begin position="185"/>
        <end position="204"/>
    </location>
</feature>
<dbReference type="Pfam" id="PF11992">
    <property type="entry name" value="TgpA_N"/>
    <property type="match status" value="1"/>
</dbReference>
<dbReference type="InterPro" id="IPR021878">
    <property type="entry name" value="TgpA_N"/>
</dbReference>
<dbReference type="AlphaFoldDB" id="A0A2T0VG66"/>
<feature type="transmembrane region" description="Helical" evidence="2">
    <location>
        <begin position="620"/>
        <end position="645"/>
    </location>
</feature>
<keyword evidence="2" id="KW-0472">Membrane</keyword>
<keyword evidence="2" id="KW-0812">Transmembrane</keyword>
<feature type="domain" description="Transglutaminase-like" evidence="3">
    <location>
        <begin position="495"/>
        <end position="564"/>
    </location>
</feature>
<feature type="transmembrane region" description="Helical" evidence="2">
    <location>
        <begin position="225"/>
        <end position="247"/>
    </location>
</feature>
<feature type="region of interest" description="Disordered" evidence="1">
    <location>
        <begin position="564"/>
        <end position="597"/>
    </location>
</feature>
<sequence length="784" mass="83434">MSALRSPLPRLSTTTWVDVATLLTLATIAMVGLGSAFDSIDYLLAGLGGLVVGTLAALAAQRFRLGTLPTIAVAIGAYFVLGSVFALPRDALFGFLPTPDTLASLTIGAVFGWADILTLRAPVSLPDYVTAVPYLAGWLVAVVSITLATRWLPNRTRTPWRSGLLLIGPTLLYTAGVLLGTDEAYFAAVRGVTFACIALIWLGWRRRDSAQVAIAGGRQMLRRKVVGTAAVVVSAAVVGTLVGNLVVPPEEDRFVLRENIDPPFEQLVYPSPLAGFREYTKDYVDTTLMTVTGLQTGERIRLATMDTYDGVSWGVAGAAESSDSSGQFRLVGRTIPEPPLVTSNTESSLDVTIAGYDDVWIPSTGYAEAITLSQAQGAADEDVRYNEATGTAVLTSGLASGDSYSIGALQQDLPAAEALADVPVAAIAPSAVSRIPDPVIAKAAEIANTASTPYAKLQALEQWMITTGYLSHGTASDQAPSRAGHGADRMFDMVTLPTMVGDEEQYASLFALMARSLNYPVRVVMGFAPEAVGGGQVSVTGDDVTAWIEVAFDGVGWLPFFPTPDETDVPQDQVPKPKTEPQPQVRQPPRTDSEPDDLVTAVEIDDSDDEEKTPFVLPTWVYIAGIVLAIPIVLLLIPLLVIGALKKRRLRRRRNAGAGDLAAAGAWDEALDQYSELGFDVPQRTTRRHVAAGLQDQVLDRGVTETTGLTVLAAHTDDAVFGGRDVSPEETERVWTEALASVAIARAAVGRSRRFASRFRVSAARAWAARVARSAASAKSKEKP</sequence>
<evidence type="ECO:0000256" key="1">
    <source>
        <dbReference type="SAM" id="MobiDB-lite"/>
    </source>
</evidence>
<evidence type="ECO:0000313" key="4">
    <source>
        <dbReference type="EMBL" id="PRY69198.1"/>
    </source>
</evidence>
<dbReference type="InterPro" id="IPR052901">
    <property type="entry name" value="Bact_TGase-like"/>
</dbReference>
<feature type="transmembrane region" description="Helical" evidence="2">
    <location>
        <begin position="128"/>
        <end position="148"/>
    </location>
</feature>
<dbReference type="InterPro" id="IPR002931">
    <property type="entry name" value="Transglutaminase-like"/>
</dbReference>
<evidence type="ECO:0000259" key="3">
    <source>
        <dbReference type="SMART" id="SM00460"/>
    </source>
</evidence>
<keyword evidence="5" id="KW-1185">Reference proteome</keyword>
<feature type="transmembrane region" description="Helical" evidence="2">
    <location>
        <begin position="67"/>
        <end position="87"/>
    </location>
</feature>
<dbReference type="Gene3D" id="3.10.620.30">
    <property type="match status" value="1"/>
</dbReference>
<evidence type="ECO:0000256" key="2">
    <source>
        <dbReference type="SAM" id="Phobius"/>
    </source>
</evidence>
<evidence type="ECO:0000313" key="5">
    <source>
        <dbReference type="Proteomes" id="UP000237983"/>
    </source>
</evidence>
<protein>
    <submittedName>
        <fullName evidence="4">Transglutaminase superfamily protein</fullName>
    </submittedName>
</protein>
<name>A0A2T0VG66_9MICO</name>
<dbReference type="SMART" id="SM00460">
    <property type="entry name" value="TGc"/>
    <property type="match status" value="1"/>
</dbReference>
<proteinExistence type="predicted"/>
<comment type="caution">
    <text evidence="4">The sequence shown here is derived from an EMBL/GenBank/DDBJ whole genome shotgun (WGS) entry which is preliminary data.</text>
</comment>
<dbReference type="Proteomes" id="UP000237983">
    <property type="component" value="Unassembled WGS sequence"/>
</dbReference>
<dbReference type="RefSeq" id="WP_106211544.1">
    <property type="nucleotide sequence ID" value="NZ_PVTL01000003.1"/>
</dbReference>
<dbReference type="PANTHER" id="PTHR42736:SF1">
    <property type="entry name" value="PROTEIN-GLUTAMINE GAMMA-GLUTAMYLTRANSFERASE"/>
    <property type="match status" value="1"/>
</dbReference>
<feature type="transmembrane region" description="Helical" evidence="2">
    <location>
        <begin position="42"/>
        <end position="60"/>
    </location>
</feature>
<feature type="transmembrane region" description="Helical" evidence="2">
    <location>
        <begin position="160"/>
        <end position="179"/>
    </location>
</feature>
<dbReference type="Pfam" id="PF01841">
    <property type="entry name" value="Transglut_core"/>
    <property type="match status" value="1"/>
</dbReference>
<feature type="transmembrane region" description="Helical" evidence="2">
    <location>
        <begin position="15"/>
        <end position="36"/>
    </location>
</feature>
<gene>
    <name evidence="4" type="ORF">B0I08_103406</name>
</gene>
<dbReference type="OrthoDB" id="3651060at2"/>
<keyword evidence="2" id="KW-1133">Transmembrane helix</keyword>
<organism evidence="4 5">
    <name type="scientific">Glaciihabitans tibetensis</name>
    <dbReference type="NCBI Taxonomy" id="1266600"/>
    <lineage>
        <taxon>Bacteria</taxon>
        <taxon>Bacillati</taxon>
        <taxon>Actinomycetota</taxon>
        <taxon>Actinomycetes</taxon>
        <taxon>Micrococcales</taxon>
        <taxon>Microbacteriaceae</taxon>
        <taxon>Glaciihabitans</taxon>
    </lineage>
</organism>
<dbReference type="SUPFAM" id="SSF54001">
    <property type="entry name" value="Cysteine proteinases"/>
    <property type="match status" value="1"/>
</dbReference>
<accession>A0A2T0VG66</accession>
<dbReference type="InterPro" id="IPR038765">
    <property type="entry name" value="Papain-like_cys_pep_sf"/>
</dbReference>
<dbReference type="EMBL" id="PVTL01000003">
    <property type="protein sequence ID" value="PRY69198.1"/>
    <property type="molecule type" value="Genomic_DNA"/>
</dbReference>
<reference evidence="4 5" key="1">
    <citation type="submission" date="2018-03" db="EMBL/GenBank/DDBJ databases">
        <title>Genomic Encyclopedia of Type Strains, Phase III (KMG-III): the genomes of soil and plant-associated and newly described type strains.</title>
        <authorList>
            <person name="Whitman W."/>
        </authorList>
    </citation>
    <scope>NUCLEOTIDE SEQUENCE [LARGE SCALE GENOMIC DNA]</scope>
    <source>
        <strain evidence="4 5">CGMCC 1.12484</strain>
    </source>
</reference>
<dbReference type="PANTHER" id="PTHR42736">
    <property type="entry name" value="PROTEIN-GLUTAMINE GAMMA-GLUTAMYLTRANSFERASE"/>
    <property type="match status" value="1"/>
</dbReference>